<dbReference type="InterPro" id="IPR036237">
    <property type="entry name" value="Xyl_isomerase-like_sf"/>
</dbReference>
<dbReference type="STRING" id="146018.BN2156_02055"/>
<dbReference type="Pfam" id="PF01261">
    <property type="entry name" value="AP_endonuc_2"/>
    <property type="match status" value="1"/>
</dbReference>
<name>A0A0H5RM20_9MYCO</name>
<dbReference type="Gene3D" id="3.20.20.150">
    <property type="entry name" value="Divalent-metal-dependent TIM barrel enzymes"/>
    <property type="match status" value="1"/>
</dbReference>
<evidence type="ECO:0000259" key="1">
    <source>
        <dbReference type="Pfam" id="PF01261"/>
    </source>
</evidence>
<dbReference type="OrthoDB" id="9807003at2"/>
<dbReference type="EMBL" id="CWKH01000001">
    <property type="protein sequence ID" value="CRZ15195.1"/>
    <property type="molecule type" value="Genomic_DNA"/>
</dbReference>
<keyword evidence="2" id="KW-0413">Isomerase</keyword>
<feature type="domain" description="Xylose isomerase-like TIM barrel" evidence="1">
    <location>
        <begin position="36"/>
        <end position="289"/>
    </location>
</feature>
<accession>A0A0H5RM20</accession>
<evidence type="ECO:0000313" key="2">
    <source>
        <dbReference type="EMBL" id="CRZ15195.1"/>
    </source>
</evidence>
<sequence length="312" mass="33833">MATTSSDGPNLILGINTCFAVKRWPQPEAWARIVTEELGLDTVQLSLDLVPFGLNRDAIRRYAERVRTAADDFGISIHSVFTGLAAYSSPLLLSEDPFDRAAAFEWYQEMIAFTAAVGATGLGGHIGALSVSAAADPTLSKTLIATELDQMRRLAETAADAGLDHMQFENLAVTREYGHSIDEAHALETELAGTAVPWRLCLDLGHPSSLTPGTPSADPLSWLTEQWINTPVVQLQQSPVGADHHGPFTAAANASGTVDRDAVLGRLAGWTGDVHLFFEIIHSNEYPDGTVLDELRESVQFWRARLDRLTTV</sequence>
<dbReference type="GO" id="GO:0016853">
    <property type="term" value="F:isomerase activity"/>
    <property type="evidence" value="ECO:0007669"/>
    <property type="project" value="UniProtKB-KW"/>
</dbReference>
<dbReference type="SUPFAM" id="SSF51658">
    <property type="entry name" value="Xylose isomerase-like"/>
    <property type="match status" value="1"/>
</dbReference>
<keyword evidence="3" id="KW-1185">Reference proteome</keyword>
<dbReference type="AlphaFoldDB" id="A0A0H5RM20"/>
<proteinExistence type="predicted"/>
<evidence type="ECO:0000313" key="3">
    <source>
        <dbReference type="Proteomes" id="UP000199147"/>
    </source>
</evidence>
<protein>
    <submittedName>
        <fullName evidence="2">Xylose isomerase-like TIM barrel</fullName>
    </submittedName>
</protein>
<organism evidence="2 3">
    <name type="scientific">Mycolicibacterium neworleansense</name>
    <dbReference type="NCBI Taxonomy" id="146018"/>
    <lineage>
        <taxon>Bacteria</taxon>
        <taxon>Bacillati</taxon>
        <taxon>Actinomycetota</taxon>
        <taxon>Actinomycetes</taxon>
        <taxon>Mycobacteriales</taxon>
        <taxon>Mycobacteriaceae</taxon>
        <taxon>Mycolicibacterium</taxon>
    </lineage>
</organism>
<gene>
    <name evidence="2" type="ORF">BN2156_02055</name>
</gene>
<dbReference type="InterPro" id="IPR013022">
    <property type="entry name" value="Xyl_isomerase-like_TIM-brl"/>
</dbReference>
<dbReference type="Proteomes" id="UP000199147">
    <property type="component" value="Unassembled WGS sequence"/>
</dbReference>
<dbReference type="RefSeq" id="WP_090513071.1">
    <property type="nucleotide sequence ID" value="NZ_CWKH01000001.1"/>
</dbReference>
<reference evidence="3" key="1">
    <citation type="submission" date="2015-07" db="EMBL/GenBank/DDBJ databases">
        <authorList>
            <person name="Urmite Genomes"/>
        </authorList>
    </citation>
    <scope>NUCLEOTIDE SEQUENCE [LARGE SCALE GENOMIC DNA]</scope>
    <source>
        <strain evidence="3">type strain: ATCC 49404</strain>
    </source>
</reference>